<dbReference type="PANTHER" id="PTHR33066">
    <property type="entry name" value="INTEGRASE_SAM-LIKE_N DOMAIN-CONTAINING PROTEIN"/>
    <property type="match status" value="1"/>
</dbReference>
<reference evidence="2" key="1">
    <citation type="journal article" date="2020" name="Microb. Genom.">
        <title>Genetic diversity of clinical and environmental Mucorales isolates obtained from an investigation of mucormycosis cases among solid organ transplant recipients.</title>
        <authorList>
            <person name="Nguyen M.H."/>
            <person name="Kaul D."/>
            <person name="Muto C."/>
            <person name="Cheng S.J."/>
            <person name="Richter R.A."/>
            <person name="Bruno V.M."/>
            <person name="Liu G."/>
            <person name="Beyhan S."/>
            <person name="Sundermann A.J."/>
            <person name="Mounaud S."/>
            <person name="Pasculle A.W."/>
            <person name="Nierman W.C."/>
            <person name="Driscoll E."/>
            <person name="Cumbie R."/>
            <person name="Clancy C.J."/>
            <person name="Dupont C.L."/>
        </authorList>
    </citation>
    <scope>NUCLEOTIDE SEQUENCE</scope>
    <source>
        <strain evidence="2">GL16</strain>
    </source>
</reference>
<feature type="compositionally biased region" description="Polar residues" evidence="1">
    <location>
        <begin position="188"/>
        <end position="201"/>
    </location>
</feature>
<dbReference type="PANTHER" id="PTHR33066:SF2">
    <property type="entry name" value="FILAGGRIN-2-LIKE"/>
    <property type="match status" value="1"/>
</dbReference>
<evidence type="ECO:0000313" key="3">
    <source>
        <dbReference type="Proteomes" id="UP000717996"/>
    </source>
</evidence>
<gene>
    <name evidence="2" type="ORF">G6F51_013493</name>
</gene>
<dbReference type="EMBL" id="JAANIT010005479">
    <property type="protein sequence ID" value="KAG1531508.1"/>
    <property type="molecule type" value="Genomic_DNA"/>
</dbReference>
<dbReference type="AlphaFoldDB" id="A0A9P7C1W8"/>
<dbReference type="Proteomes" id="UP000717996">
    <property type="component" value="Unassembled WGS sequence"/>
</dbReference>
<evidence type="ECO:0000256" key="1">
    <source>
        <dbReference type="SAM" id="MobiDB-lite"/>
    </source>
</evidence>
<sequence>MRPLQDGRCAGITRNHRRRRLAMQVGLKRCVYRSAYSRRLKTFSFLQAPKRGLSVSRPSFWSKRGSKNIFKDHAIRNRTFKGRRHPYGLLFGRYLPPRKIQTQNGNGNIQSSHTLNKVRISNQLAEEHSGTIDNARLFGFSIQHKNNEDHSASTQDQQSTVTDQAIEEDLGAAGMPLDCKSFGENDLNDTSCRRSTPSHSVSPEGPQPLIVGQQEQMGQPLQVEYEEQGRPPMVGAVVDNEERSTDSVHKSANVIDHNLHGQL</sequence>
<feature type="region of interest" description="Disordered" evidence="1">
    <location>
        <begin position="242"/>
        <end position="263"/>
    </location>
</feature>
<protein>
    <submittedName>
        <fullName evidence="2">Uncharacterized protein</fullName>
    </submittedName>
</protein>
<name>A0A9P7C1W8_RHIOR</name>
<comment type="caution">
    <text evidence="2">The sequence shown here is derived from an EMBL/GenBank/DDBJ whole genome shotgun (WGS) entry which is preliminary data.</text>
</comment>
<organism evidence="2 3">
    <name type="scientific">Rhizopus oryzae</name>
    <name type="common">Mucormycosis agent</name>
    <name type="synonym">Rhizopus arrhizus var. delemar</name>
    <dbReference type="NCBI Taxonomy" id="64495"/>
    <lineage>
        <taxon>Eukaryota</taxon>
        <taxon>Fungi</taxon>
        <taxon>Fungi incertae sedis</taxon>
        <taxon>Mucoromycota</taxon>
        <taxon>Mucoromycotina</taxon>
        <taxon>Mucoromycetes</taxon>
        <taxon>Mucorales</taxon>
        <taxon>Mucorineae</taxon>
        <taxon>Rhizopodaceae</taxon>
        <taxon>Rhizopus</taxon>
    </lineage>
</organism>
<feature type="region of interest" description="Disordered" evidence="1">
    <location>
        <begin position="175"/>
        <end position="209"/>
    </location>
</feature>
<proteinExistence type="predicted"/>
<accession>A0A9P7C1W8</accession>
<evidence type="ECO:0000313" key="2">
    <source>
        <dbReference type="EMBL" id="KAG1531508.1"/>
    </source>
</evidence>